<sequence length="210" mass="23297">MSRFWILAATATFGVCLAGCAKAEPPEAMEEAATVQPGTIEEAAAVQDSAGSDPSFAELSPDDFDDPGMYDRLVFINTFSERLRSGAPVADMMAPTFFFVYAEQHECAGYTTGFEPSMTASDVDRRFMFSATFAWDGGDCDVPSDPNMVLPFHLSDTVSSWDRVDIEAVDANYTVFSLMDPSRHDYVLLNTEPSGDTYEITQIDYRWEYR</sequence>
<dbReference type="OrthoDB" id="9820305at2"/>
<dbReference type="EMBL" id="AWFF01000059">
    <property type="protein sequence ID" value="KCZ53183.1"/>
    <property type="molecule type" value="Genomic_DNA"/>
</dbReference>
<reference evidence="2 3" key="1">
    <citation type="journal article" date="2014" name="Antonie Van Leeuwenhoek">
        <title>Hyphomonas beringensis sp. nov. and Hyphomonas chukchiensis sp. nov., isolated from surface seawater of the Bering Sea and Chukchi Sea.</title>
        <authorList>
            <person name="Li C."/>
            <person name="Lai Q."/>
            <person name="Li G."/>
            <person name="Dong C."/>
            <person name="Wang J."/>
            <person name="Liao Y."/>
            <person name="Shao Z."/>
        </authorList>
    </citation>
    <scope>NUCLEOTIDE SEQUENCE [LARGE SCALE GENOMIC DNA]</scope>
    <source>
        <strain evidence="2 3">25B14_1</strain>
    </source>
</reference>
<dbReference type="STRING" id="1280946.HY29_17605"/>
<comment type="caution">
    <text evidence="2">The sequence shown here is derived from an EMBL/GenBank/DDBJ whole genome shotgun (WGS) entry which is preliminary data.</text>
</comment>
<organism evidence="2 3">
    <name type="scientific">Hyphomonas beringensis</name>
    <dbReference type="NCBI Taxonomy" id="1280946"/>
    <lineage>
        <taxon>Bacteria</taxon>
        <taxon>Pseudomonadati</taxon>
        <taxon>Pseudomonadota</taxon>
        <taxon>Alphaproteobacteria</taxon>
        <taxon>Hyphomonadales</taxon>
        <taxon>Hyphomonadaceae</taxon>
        <taxon>Hyphomonas</taxon>
    </lineage>
</organism>
<gene>
    <name evidence="2" type="ORF">HY29_17605</name>
</gene>
<evidence type="ECO:0000256" key="1">
    <source>
        <dbReference type="SAM" id="SignalP"/>
    </source>
</evidence>
<evidence type="ECO:0000313" key="2">
    <source>
        <dbReference type="EMBL" id="KCZ53183.1"/>
    </source>
</evidence>
<name>A0A062U634_9PROT</name>
<feature type="signal peptide" evidence="1">
    <location>
        <begin position="1"/>
        <end position="23"/>
    </location>
</feature>
<evidence type="ECO:0000313" key="3">
    <source>
        <dbReference type="Proteomes" id="UP000027037"/>
    </source>
</evidence>
<dbReference type="PATRIC" id="fig|1280946.3.peg.2803"/>
<protein>
    <recommendedName>
        <fullName evidence="4">Lipoprotein</fullName>
    </recommendedName>
</protein>
<accession>A0A062U634</accession>
<evidence type="ECO:0008006" key="4">
    <source>
        <dbReference type="Google" id="ProtNLM"/>
    </source>
</evidence>
<proteinExistence type="predicted"/>
<feature type="chain" id="PRO_5001614819" description="Lipoprotein" evidence="1">
    <location>
        <begin position="24"/>
        <end position="210"/>
    </location>
</feature>
<keyword evidence="3" id="KW-1185">Reference proteome</keyword>
<dbReference type="Proteomes" id="UP000027037">
    <property type="component" value="Unassembled WGS sequence"/>
</dbReference>
<dbReference type="RefSeq" id="WP_034798019.1">
    <property type="nucleotide sequence ID" value="NZ_AWFF01000059.1"/>
</dbReference>
<keyword evidence="1" id="KW-0732">Signal</keyword>
<dbReference type="AlphaFoldDB" id="A0A062U634"/>